<sequence length="47" mass="5498">KKGLNLGMENSKAIFSKALYLSKPWEVSEVRFEQKELRKKLINFGIK</sequence>
<name>A0A3B1CQ21_9ZZZZ</name>
<dbReference type="EMBL" id="UOGD01000116">
    <property type="protein sequence ID" value="VAX18807.1"/>
    <property type="molecule type" value="Genomic_DNA"/>
</dbReference>
<evidence type="ECO:0000313" key="1">
    <source>
        <dbReference type="EMBL" id="VAX18807.1"/>
    </source>
</evidence>
<protein>
    <submittedName>
        <fullName evidence="1">Uncharacterized protein</fullName>
    </submittedName>
</protein>
<gene>
    <name evidence="1" type="ORF">MNBD_IGNAVI01-1149</name>
</gene>
<proteinExistence type="predicted"/>
<accession>A0A3B1CQ21</accession>
<organism evidence="1">
    <name type="scientific">hydrothermal vent metagenome</name>
    <dbReference type="NCBI Taxonomy" id="652676"/>
    <lineage>
        <taxon>unclassified sequences</taxon>
        <taxon>metagenomes</taxon>
        <taxon>ecological metagenomes</taxon>
    </lineage>
</organism>
<feature type="non-terminal residue" evidence="1">
    <location>
        <position position="1"/>
    </location>
</feature>
<reference evidence="1" key="1">
    <citation type="submission" date="2018-06" db="EMBL/GenBank/DDBJ databases">
        <authorList>
            <person name="Zhirakovskaya E."/>
        </authorList>
    </citation>
    <scope>NUCLEOTIDE SEQUENCE</scope>
</reference>
<dbReference type="AlphaFoldDB" id="A0A3B1CQ21"/>